<evidence type="ECO:0000256" key="3">
    <source>
        <dbReference type="PROSITE-ProRule" id="PRU00339"/>
    </source>
</evidence>
<dbReference type="Gene3D" id="1.25.40.10">
    <property type="entry name" value="Tetratricopeptide repeat domain"/>
    <property type="match status" value="3"/>
</dbReference>
<feature type="repeat" description="TPR" evidence="3">
    <location>
        <begin position="226"/>
        <end position="259"/>
    </location>
</feature>
<keyword evidence="1" id="KW-0677">Repeat</keyword>
<dbReference type="PROSITE" id="PS50005">
    <property type="entry name" value="TPR"/>
    <property type="match status" value="1"/>
</dbReference>
<evidence type="ECO:0000256" key="2">
    <source>
        <dbReference type="ARBA" id="ARBA00022803"/>
    </source>
</evidence>
<gene>
    <name evidence="5" type="ORF">AB852_32930</name>
</gene>
<proteinExistence type="predicted"/>
<dbReference type="PANTHER" id="PTHR45586">
    <property type="entry name" value="TPR REPEAT-CONTAINING PROTEIN PA4667"/>
    <property type="match status" value="1"/>
</dbReference>
<dbReference type="EMBL" id="LFBV01000010">
    <property type="protein sequence ID" value="OKH91417.1"/>
    <property type="molecule type" value="Genomic_DNA"/>
</dbReference>
<keyword evidence="2 3" id="KW-0802">TPR repeat</keyword>
<dbReference type="SUPFAM" id="SSF48452">
    <property type="entry name" value="TPR-like"/>
    <property type="match status" value="1"/>
</dbReference>
<protein>
    <submittedName>
        <fullName evidence="5">Uncharacterized protein</fullName>
    </submittedName>
</protein>
<dbReference type="SMART" id="SM00028">
    <property type="entry name" value="TPR"/>
    <property type="match status" value="4"/>
</dbReference>
<evidence type="ECO:0000256" key="1">
    <source>
        <dbReference type="ARBA" id="ARBA00022737"/>
    </source>
</evidence>
<accession>A0A1Q4V0S8</accession>
<reference evidence="5 6" key="1">
    <citation type="submission" date="2015-06" db="EMBL/GenBank/DDBJ databases">
        <title>Cloning and characterization of the uncialamcin biosynthetic gene cluster.</title>
        <authorList>
            <person name="Yan X."/>
            <person name="Huang T."/>
            <person name="Ge H."/>
            <person name="Shen B."/>
        </authorList>
    </citation>
    <scope>NUCLEOTIDE SEQUENCE [LARGE SCALE GENOMIC DNA]</scope>
    <source>
        <strain evidence="5 6">DCA2648</strain>
    </source>
</reference>
<dbReference type="Proteomes" id="UP000186455">
    <property type="component" value="Unassembled WGS sequence"/>
</dbReference>
<feature type="compositionally biased region" description="Pro residues" evidence="4">
    <location>
        <begin position="470"/>
        <end position="480"/>
    </location>
</feature>
<evidence type="ECO:0000313" key="6">
    <source>
        <dbReference type="Proteomes" id="UP000186455"/>
    </source>
</evidence>
<organism evidence="5 6">
    <name type="scientific">Streptomyces uncialis</name>
    <dbReference type="NCBI Taxonomy" id="1048205"/>
    <lineage>
        <taxon>Bacteria</taxon>
        <taxon>Bacillati</taxon>
        <taxon>Actinomycetota</taxon>
        <taxon>Actinomycetes</taxon>
        <taxon>Kitasatosporales</taxon>
        <taxon>Streptomycetaceae</taxon>
        <taxon>Streptomyces</taxon>
    </lineage>
</organism>
<dbReference type="InterPro" id="IPR011990">
    <property type="entry name" value="TPR-like_helical_dom_sf"/>
</dbReference>
<name>A0A1Q4V0S8_9ACTN</name>
<evidence type="ECO:0000256" key="4">
    <source>
        <dbReference type="SAM" id="MobiDB-lite"/>
    </source>
</evidence>
<sequence>MRWRRARRALTVTAVLGLVAGGAAVLVMWPQPRTAVPPAPGPGARALSAVETGTPAASADLTALIAERVRHLRAHPRDDESWAVLGAAYAERGTRTGDSADFPRAQRALESSLAARPEGNARALTASAQLALARQDPRAAAGQAERAVRIAPERWPGYPPLIDAYRGLGDDKAAGKALETLRGLRAPEVVVRFAAARLYRDRGWREDAAANLGDVVAAARSATEEADARRLLGELAAERGEPERALGWFDGALRVGPDRYEALAGRARALAALGRSGEAVRVYREAYAGRPVPEYALELGELHESLGAGREARERYDVVRERVRARDAHGVRGGLLLGTLDADHGDADAVGSAVSLLRDEAKARGASPVALDAYAWALFRAGEVSAADALYREVRQKGGRGALFAYHRAEVALSLGDPGSARRGFGEVLRVNPFVSPLVGVRVRGALAELGEPSPGGPEVTHGPAQPMTSPSPSPSPSPS</sequence>
<feature type="region of interest" description="Disordered" evidence="4">
    <location>
        <begin position="449"/>
        <end position="480"/>
    </location>
</feature>
<dbReference type="PANTHER" id="PTHR45586:SF1">
    <property type="entry name" value="LIPOPOLYSACCHARIDE ASSEMBLY PROTEIN B"/>
    <property type="match status" value="1"/>
</dbReference>
<dbReference type="AlphaFoldDB" id="A0A1Q4V0S8"/>
<dbReference type="STRING" id="1048205.AB852_32930"/>
<comment type="caution">
    <text evidence="5">The sequence shown here is derived from an EMBL/GenBank/DDBJ whole genome shotgun (WGS) entry which is preliminary data.</text>
</comment>
<dbReference type="InterPro" id="IPR019734">
    <property type="entry name" value="TPR_rpt"/>
</dbReference>
<evidence type="ECO:0000313" key="5">
    <source>
        <dbReference type="EMBL" id="OKH91417.1"/>
    </source>
</evidence>
<dbReference type="Pfam" id="PF13432">
    <property type="entry name" value="TPR_16"/>
    <property type="match status" value="1"/>
</dbReference>
<dbReference type="InterPro" id="IPR051012">
    <property type="entry name" value="CellSynth/LPSAsmb/PSIAsmb"/>
</dbReference>
<keyword evidence="6" id="KW-1185">Reference proteome</keyword>